<sequence length="267" mass="27699">MAELRTTSADGTPVTALDDGRGPTLLLLHGGGETPAAWNAVLPSLTGDFRVVRIARRLYAPGAHAPATHSVAVEVADVLAIARLLTGPLVLVGHSSGAVAALETALRAPGVATGLVLYEPPLPTRALVGGEAVHRARAALAAGDPDQALRIHLRDIAREPPERVERLLAAVRRPTSPTPRLAAGLADIAALDALGTGVERFRRLDVPTTLVEGDRSPARVRDRLADLAAALPDARVVTLAGHGHHAHRTAPRALADAIRDAARTALA</sequence>
<dbReference type="PANTHER" id="PTHR43798:SF33">
    <property type="entry name" value="HYDROLASE, PUTATIVE (AFU_ORTHOLOGUE AFUA_2G14860)-RELATED"/>
    <property type="match status" value="1"/>
</dbReference>
<dbReference type="PANTHER" id="PTHR43798">
    <property type="entry name" value="MONOACYLGLYCEROL LIPASE"/>
    <property type="match status" value="1"/>
</dbReference>
<organism evidence="2 3">
    <name type="scientific">Streptomyces chumphonensis</name>
    <dbReference type="NCBI Taxonomy" id="1214925"/>
    <lineage>
        <taxon>Bacteria</taxon>
        <taxon>Bacillati</taxon>
        <taxon>Actinomycetota</taxon>
        <taxon>Actinomycetes</taxon>
        <taxon>Kitasatosporales</taxon>
        <taxon>Streptomycetaceae</taxon>
        <taxon>Streptomyces</taxon>
    </lineage>
</organism>
<dbReference type="AlphaFoldDB" id="A0A927IEP2"/>
<name>A0A927IEP2_9ACTN</name>
<evidence type="ECO:0000259" key="1">
    <source>
        <dbReference type="Pfam" id="PF12697"/>
    </source>
</evidence>
<protein>
    <submittedName>
        <fullName evidence="2">Alpha/beta hydrolase</fullName>
    </submittedName>
</protein>
<keyword evidence="3" id="KW-1185">Reference proteome</keyword>
<dbReference type="EMBL" id="JACXYU010000014">
    <property type="protein sequence ID" value="MBD3934110.1"/>
    <property type="molecule type" value="Genomic_DNA"/>
</dbReference>
<comment type="caution">
    <text evidence="2">The sequence shown here is derived from an EMBL/GenBank/DDBJ whole genome shotgun (WGS) entry which is preliminary data.</text>
</comment>
<dbReference type="InterPro" id="IPR050266">
    <property type="entry name" value="AB_hydrolase_sf"/>
</dbReference>
<proteinExistence type="predicted"/>
<evidence type="ECO:0000313" key="2">
    <source>
        <dbReference type="EMBL" id="MBD3934110.1"/>
    </source>
</evidence>
<dbReference type="GO" id="GO:0016020">
    <property type="term" value="C:membrane"/>
    <property type="evidence" value="ECO:0007669"/>
    <property type="project" value="TreeGrafter"/>
</dbReference>
<dbReference type="SUPFAM" id="SSF53474">
    <property type="entry name" value="alpha/beta-Hydrolases"/>
    <property type="match status" value="1"/>
</dbReference>
<dbReference type="Gene3D" id="3.40.50.1820">
    <property type="entry name" value="alpha/beta hydrolase"/>
    <property type="match status" value="1"/>
</dbReference>
<dbReference type="RefSeq" id="WP_191211411.1">
    <property type="nucleotide sequence ID" value="NZ_BAABKL010000041.1"/>
</dbReference>
<dbReference type="InterPro" id="IPR000073">
    <property type="entry name" value="AB_hydrolase_1"/>
</dbReference>
<reference evidence="2" key="1">
    <citation type="submission" date="2020-09" db="EMBL/GenBank/DDBJ databases">
        <title>Secondary metabolite and genome analysis of marine Streptomyces chumphonensis KK1-2T.</title>
        <authorList>
            <person name="Phongsopitanun W."/>
            <person name="Kanchanasin P."/>
            <person name="Pittayakhajonwut P."/>
            <person name="Suwanborirux K."/>
            <person name="Tanasupawat S."/>
        </authorList>
    </citation>
    <scope>NUCLEOTIDE SEQUENCE</scope>
    <source>
        <strain evidence="2">KK1-2</strain>
    </source>
</reference>
<accession>A0A927IEP2</accession>
<dbReference type="Proteomes" id="UP000632289">
    <property type="component" value="Unassembled WGS sequence"/>
</dbReference>
<keyword evidence="2" id="KW-0378">Hydrolase</keyword>
<dbReference type="GO" id="GO:0016787">
    <property type="term" value="F:hydrolase activity"/>
    <property type="evidence" value="ECO:0007669"/>
    <property type="project" value="UniProtKB-KW"/>
</dbReference>
<evidence type="ECO:0000313" key="3">
    <source>
        <dbReference type="Proteomes" id="UP000632289"/>
    </source>
</evidence>
<dbReference type="InterPro" id="IPR029058">
    <property type="entry name" value="AB_hydrolase_fold"/>
</dbReference>
<feature type="domain" description="AB hydrolase-1" evidence="1">
    <location>
        <begin position="25"/>
        <end position="257"/>
    </location>
</feature>
<dbReference type="Pfam" id="PF12697">
    <property type="entry name" value="Abhydrolase_6"/>
    <property type="match status" value="1"/>
</dbReference>
<gene>
    <name evidence="2" type="ORF">IF129_21430</name>
</gene>